<organism evidence="4">
    <name type="scientific">Oryza punctata</name>
    <name type="common">Red rice</name>
    <dbReference type="NCBI Taxonomy" id="4537"/>
    <lineage>
        <taxon>Eukaryota</taxon>
        <taxon>Viridiplantae</taxon>
        <taxon>Streptophyta</taxon>
        <taxon>Embryophyta</taxon>
        <taxon>Tracheophyta</taxon>
        <taxon>Spermatophyta</taxon>
        <taxon>Magnoliopsida</taxon>
        <taxon>Liliopsida</taxon>
        <taxon>Poales</taxon>
        <taxon>Poaceae</taxon>
        <taxon>BOP clade</taxon>
        <taxon>Oryzoideae</taxon>
        <taxon>Oryzeae</taxon>
        <taxon>Oryzinae</taxon>
        <taxon>Oryza</taxon>
    </lineage>
</organism>
<dbReference type="GO" id="GO:0000374">
    <property type="term" value="P:Group III intron splicing"/>
    <property type="evidence" value="ECO:0007669"/>
    <property type="project" value="EnsemblPlants"/>
</dbReference>
<dbReference type="InterPro" id="IPR043502">
    <property type="entry name" value="DNA/RNA_pol_sf"/>
</dbReference>
<dbReference type="OMA" id="CFQDRVV"/>
<protein>
    <recommendedName>
        <fullName evidence="3">C2 tensin-type domain-containing protein</fullName>
    </recommendedName>
</protein>
<proteinExistence type="predicted"/>
<dbReference type="GO" id="GO:0006521">
    <property type="term" value="P:regulation of amino acid metabolic process"/>
    <property type="evidence" value="ECO:0007669"/>
    <property type="project" value="EnsemblPlants"/>
</dbReference>
<feature type="region of interest" description="Disordered" evidence="2">
    <location>
        <begin position="12"/>
        <end position="32"/>
    </location>
</feature>
<dbReference type="Pfam" id="PF22918">
    <property type="entry name" value="PTEN2_C2"/>
    <property type="match status" value="1"/>
</dbReference>
<dbReference type="GO" id="GO:0004721">
    <property type="term" value="F:phosphoprotein phosphatase activity"/>
    <property type="evidence" value="ECO:0007669"/>
    <property type="project" value="UniProtKB-KW"/>
</dbReference>
<feature type="compositionally biased region" description="Basic and acidic residues" evidence="2">
    <location>
        <begin position="804"/>
        <end position="815"/>
    </location>
</feature>
<dbReference type="GO" id="GO:0010896">
    <property type="term" value="P:regulation of triglyceride catabolic process"/>
    <property type="evidence" value="ECO:0007669"/>
    <property type="project" value="EnsemblPlants"/>
</dbReference>
<sequence>MTPRTALRRLIPSHLQPVSRRAPPPPAAADEGPLPDPYALLVHDPIDLLSSLWRRAFAHPLPAPFPNLSGYASRLDLWLLSYQRACAHATGSFPPRHAVQLPTLHSLLRLRAAALRRHPAFPWGASTHLHIRSPADPPSTVPISRRKLEARLADAPPPFQDRVVQELLLLLLEPVFEPRFSPKSHAFRPGRGPHTAIRSVRSHFAAYLWFISADLTGVVDALSPDTILSCVQKAISDRKVLSLLKSALNAPVRPGSVPPREKELDGLAKKRLKRKVLRKSRKKKVLNENEPKPDPYWLRLFFGFAPEQACHVPNYGHCGILSPLLANVCLNELDWWLEERIHEYFRPSSHDSIWKEVGDEGCHNPAWPEFVPSSGKEKTRKMDYLRFGSHVLIGIRGPREDAVEIRRQLMEFCESTFGLRPENSMVEIEHITRGIEFLDHVITRRVIYPTLRYTASGGNIVSEKGVGTLLSVTASLQRCIRHFRKLELVKGDRDPEPLPCSPMLYSGQAHTNSQMNKFLETMADWYRYADNRKKIVGFCAYVIRSSLAKLYAARYRLKSRAKVYKIASRDLSRPLRESTRNDAPEYSDLLRMGLVDIIEGVQFARMASIPSCDYTPFPRNWVPHHELVLREYIKLQDPKFFCELHKTIKRKEINSPQDDVSRMVWYYKVYGVYDAKRSLQKLNDWKKMLMGSVSMPEDFWFSAPKKGIMVFVLPGEPGLTEVAGVFKIQFHDRQGDFYCWLNTTMMENRVTLNPTDLDDFDKRKLLSPGFQVEVVLVDYDEVSNKESARNDKDDVFSDSEAEDGSFRGRREKVSRNVEGTTNAAKASETRSVQKEASAAASRIEKVSITSEQGTARTPDAAPLKSGVSNKSSSTTAPPPPAAADSRVNEFKAIAADASVFSFGDEDDYESE</sequence>
<dbReference type="GO" id="GO:0009845">
    <property type="term" value="P:seed germination"/>
    <property type="evidence" value="ECO:0007669"/>
    <property type="project" value="EnsemblPlants"/>
</dbReference>
<dbReference type="GO" id="GO:0090615">
    <property type="term" value="P:mitochondrial mRNA processing"/>
    <property type="evidence" value="ECO:0007669"/>
    <property type="project" value="EnsemblPlants"/>
</dbReference>
<evidence type="ECO:0000313" key="5">
    <source>
        <dbReference type="Proteomes" id="UP000026962"/>
    </source>
</evidence>
<evidence type="ECO:0000256" key="1">
    <source>
        <dbReference type="ARBA" id="ARBA00022912"/>
    </source>
</evidence>
<dbReference type="PROSITE" id="PS51182">
    <property type="entry name" value="C2_TENSIN"/>
    <property type="match status" value="1"/>
</dbReference>
<dbReference type="InterPro" id="IPR051083">
    <property type="entry name" value="GrpII_Intron_Splice-Mob/Def"/>
</dbReference>
<evidence type="ECO:0000256" key="2">
    <source>
        <dbReference type="SAM" id="MobiDB-lite"/>
    </source>
</evidence>
<keyword evidence="5" id="KW-1185">Reference proteome</keyword>
<dbReference type="SUPFAM" id="SSF56672">
    <property type="entry name" value="DNA/RNA polymerases"/>
    <property type="match status" value="1"/>
</dbReference>
<dbReference type="GO" id="GO:0010228">
    <property type="term" value="P:vegetative to reproductive phase transition of meristem"/>
    <property type="evidence" value="ECO:0007669"/>
    <property type="project" value="EnsemblPlants"/>
</dbReference>
<dbReference type="PANTHER" id="PTHR34047">
    <property type="entry name" value="NUCLEAR INTRON MATURASE 1, MITOCHONDRIAL-RELATED"/>
    <property type="match status" value="1"/>
</dbReference>
<dbReference type="Pfam" id="PF01348">
    <property type="entry name" value="Intron_maturas2"/>
    <property type="match status" value="1"/>
</dbReference>
<feature type="region of interest" description="Disordered" evidence="2">
    <location>
        <begin position="787"/>
        <end position="884"/>
    </location>
</feature>
<dbReference type="PANTHER" id="PTHR34047:SF2">
    <property type="entry name" value="NUCLEAR INTRON MATURASE 1, MITOCHONDRIAL"/>
    <property type="match status" value="1"/>
</dbReference>
<keyword evidence="1" id="KW-0378">Hydrolase</keyword>
<dbReference type="SMART" id="SM01326">
    <property type="entry name" value="PTEN_C2"/>
    <property type="match status" value="1"/>
</dbReference>
<reference evidence="4" key="2">
    <citation type="submission" date="2018-05" db="EMBL/GenBank/DDBJ databases">
        <title>OpunRS2 (Oryza punctata Reference Sequence Version 2).</title>
        <authorList>
            <person name="Zhang J."/>
            <person name="Kudrna D."/>
            <person name="Lee S."/>
            <person name="Talag J."/>
            <person name="Welchert J."/>
            <person name="Wing R.A."/>
        </authorList>
    </citation>
    <scope>NUCLEOTIDE SEQUENCE [LARGE SCALE GENOMIC DNA]</scope>
</reference>
<dbReference type="STRING" id="4537.A0A0E0MLN2"/>
<name>A0A0E0MLN2_ORYPU</name>
<dbReference type="CDD" id="cd01651">
    <property type="entry name" value="RT_G2_intron"/>
    <property type="match status" value="1"/>
</dbReference>
<dbReference type="GO" id="GO:0007005">
    <property type="term" value="P:mitochondrion organization"/>
    <property type="evidence" value="ECO:0007669"/>
    <property type="project" value="EnsemblPlants"/>
</dbReference>
<evidence type="ECO:0000259" key="3">
    <source>
        <dbReference type="PROSITE" id="PS51182"/>
    </source>
</evidence>
<dbReference type="InterPro" id="IPR055183">
    <property type="entry name" value="PTEN2A/B_C2"/>
</dbReference>
<evidence type="ECO:0000313" key="4">
    <source>
        <dbReference type="EnsemblPlants" id="OPUNC12G08590.1"/>
    </source>
</evidence>
<accession>A0A0E0MLN2</accession>
<dbReference type="AlphaFoldDB" id="A0A0E0MLN2"/>
<reference evidence="4" key="1">
    <citation type="submission" date="2015-04" db="UniProtKB">
        <authorList>
            <consortium name="EnsemblPlants"/>
        </authorList>
    </citation>
    <scope>IDENTIFICATION</scope>
</reference>
<dbReference type="HOGENOM" id="CLU_009993_0_0_1"/>
<dbReference type="EnsemblPlants" id="OPUNC12G08590.1">
    <property type="protein sequence ID" value="OPUNC12G08590.1"/>
    <property type="gene ID" value="OPUNC12G08590"/>
</dbReference>
<dbReference type="Gramene" id="OPUNC12G08590.1">
    <property type="protein sequence ID" value="OPUNC12G08590.1"/>
    <property type="gene ID" value="OPUNC12G08590"/>
</dbReference>
<dbReference type="InterPro" id="IPR014020">
    <property type="entry name" value="Tensin_C2-dom"/>
</dbReference>
<dbReference type="GO" id="GO:0000373">
    <property type="term" value="P:Group II intron splicing"/>
    <property type="evidence" value="ECO:0007669"/>
    <property type="project" value="EnsemblPlants"/>
</dbReference>
<keyword evidence="1" id="KW-0904">Protein phosphatase</keyword>
<dbReference type="Proteomes" id="UP000026962">
    <property type="component" value="Chromosome 12"/>
</dbReference>
<dbReference type="eggNOG" id="KOG2283">
    <property type="taxonomic scope" value="Eukaryota"/>
</dbReference>
<dbReference type="eggNOG" id="KOG1075">
    <property type="taxonomic scope" value="Eukaryota"/>
</dbReference>
<feature type="domain" description="C2 tensin-type" evidence="3">
    <location>
        <begin position="643"/>
        <end position="779"/>
    </location>
</feature>
<dbReference type="GO" id="GO:0005739">
    <property type="term" value="C:mitochondrion"/>
    <property type="evidence" value="ECO:0007669"/>
    <property type="project" value="EnsemblPlants"/>
</dbReference>
<dbReference type="GO" id="GO:2001006">
    <property type="term" value="P:regulation of cellulose biosynthetic process"/>
    <property type="evidence" value="ECO:0007669"/>
    <property type="project" value="EnsemblPlants"/>
</dbReference>
<dbReference type="InterPro" id="IPR024937">
    <property type="entry name" value="Domain_X"/>
</dbReference>